<accession>A0A2N0R0L0</accession>
<comment type="caution">
    <text evidence="1">The sequence shown here is derived from an EMBL/GenBank/DDBJ whole genome shotgun (WGS) entry which is preliminary data.</text>
</comment>
<gene>
    <name evidence="1" type="ORF">RhiirA1_473419</name>
</gene>
<organism evidence="1 2">
    <name type="scientific">Rhizophagus irregularis</name>
    <dbReference type="NCBI Taxonomy" id="588596"/>
    <lineage>
        <taxon>Eukaryota</taxon>
        <taxon>Fungi</taxon>
        <taxon>Fungi incertae sedis</taxon>
        <taxon>Mucoromycota</taxon>
        <taxon>Glomeromycotina</taxon>
        <taxon>Glomeromycetes</taxon>
        <taxon>Glomerales</taxon>
        <taxon>Glomeraceae</taxon>
        <taxon>Rhizophagus</taxon>
    </lineage>
</organism>
<name>A0A2N0R0L0_9GLOM</name>
<proteinExistence type="predicted"/>
<dbReference type="AlphaFoldDB" id="A0A2N0R0L0"/>
<dbReference type="Proteomes" id="UP000232688">
    <property type="component" value="Unassembled WGS sequence"/>
</dbReference>
<dbReference type="EMBL" id="LLXH01002007">
    <property type="protein sequence ID" value="PKC56839.1"/>
    <property type="molecule type" value="Genomic_DNA"/>
</dbReference>
<protein>
    <recommendedName>
        <fullName evidence="3">BED-type domain-containing protein</fullName>
    </recommendedName>
</protein>
<dbReference type="VEuPathDB" id="FungiDB:RhiirA1_473419"/>
<reference evidence="1 2" key="1">
    <citation type="submission" date="2017-10" db="EMBL/GenBank/DDBJ databases">
        <title>Extensive intraspecific genome diversity in a model arbuscular mycorrhizal fungus.</title>
        <authorList>
            <person name="Chen E.C.H."/>
            <person name="Morin E."/>
            <person name="Baudet D."/>
            <person name="Noel J."/>
            <person name="Ndikumana S."/>
            <person name="Charron P."/>
            <person name="St-Onge C."/>
            <person name="Giorgi J."/>
            <person name="Grigoriev I.V."/>
            <person name="Roux C."/>
            <person name="Martin F.M."/>
            <person name="Corradi N."/>
        </authorList>
    </citation>
    <scope>NUCLEOTIDE SEQUENCE [LARGE SCALE GENOMIC DNA]</scope>
    <source>
        <strain evidence="1 2">A1</strain>
    </source>
</reference>
<evidence type="ECO:0000313" key="1">
    <source>
        <dbReference type="EMBL" id="PKC56839.1"/>
    </source>
</evidence>
<sequence>MVQKLRADSVGVMLSFNELTNVLNQNLLSIILITSEGEAKFLKNWLNSEKSSFWSEFEEKTDQNGKKRFQCKYCDTEKAMNATRLLNHYNTCSARLAFQEFNLPISSDSTNIKK</sequence>
<reference evidence="1 2" key="2">
    <citation type="submission" date="2017-10" db="EMBL/GenBank/DDBJ databases">
        <title>Genome analyses suggest a sexual origin of heterokaryosis in a supposedly ancient asexual fungus.</title>
        <authorList>
            <person name="Corradi N."/>
            <person name="Sedzielewska K."/>
            <person name="Noel J."/>
            <person name="Charron P."/>
            <person name="Farinelli L."/>
            <person name="Marton T."/>
            <person name="Kruger M."/>
            <person name="Pelin A."/>
            <person name="Brachmann A."/>
            <person name="Corradi N."/>
        </authorList>
    </citation>
    <scope>NUCLEOTIDE SEQUENCE [LARGE SCALE GENOMIC DNA]</scope>
    <source>
        <strain evidence="1 2">A1</strain>
    </source>
</reference>
<evidence type="ECO:0008006" key="3">
    <source>
        <dbReference type="Google" id="ProtNLM"/>
    </source>
</evidence>
<evidence type="ECO:0000313" key="2">
    <source>
        <dbReference type="Proteomes" id="UP000232688"/>
    </source>
</evidence>